<dbReference type="RefSeq" id="WP_260747309.1">
    <property type="nucleotide sequence ID" value="NZ_CP092109.1"/>
</dbReference>
<dbReference type="Pfam" id="PF00009">
    <property type="entry name" value="GTP_EFTU"/>
    <property type="match status" value="1"/>
</dbReference>
<keyword evidence="2 6" id="KW-0251">Elongation factor</keyword>
<comment type="similarity">
    <text evidence="6">Belongs to the TRAFAC class translation factor GTPase superfamily. Classic translation factor GTPase family. EF-Tu/EF-1A subfamily.</text>
</comment>
<evidence type="ECO:0000256" key="6">
    <source>
        <dbReference type="HAMAP-Rule" id="MF_00118"/>
    </source>
</evidence>
<dbReference type="InterPro" id="IPR000795">
    <property type="entry name" value="T_Tr_GTP-bd_dom"/>
</dbReference>
<comment type="catalytic activity">
    <reaction evidence="6">
        <text>GTP + H2O = GDP + phosphate + H(+)</text>
        <dbReference type="Rhea" id="RHEA:19669"/>
        <dbReference type="ChEBI" id="CHEBI:15377"/>
        <dbReference type="ChEBI" id="CHEBI:15378"/>
        <dbReference type="ChEBI" id="CHEBI:37565"/>
        <dbReference type="ChEBI" id="CHEBI:43474"/>
        <dbReference type="ChEBI" id="CHEBI:58189"/>
        <dbReference type="EC" id="3.6.5.3"/>
    </reaction>
</comment>
<dbReference type="NCBIfam" id="TIGR00231">
    <property type="entry name" value="small_GTP"/>
    <property type="match status" value="1"/>
</dbReference>
<dbReference type="PRINTS" id="PR00315">
    <property type="entry name" value="ELONGATNFCT"/>
</dbReference>
<accession>A0ABY5ZIH2</accession>
<dbReference type="PROSITE" id="PS51722">
    <property type="entry name" value="G_TR_2"/>
    <property type="match status" value="1"/>
</dbReference>
<evidence type="ECO:0000256" key="5">
    <source>
        <dbReference type="ARBA" id="ARBA00029554"/>
    </source>
</evidence>
<evidence type="ECO:0000256" key="4">
    <source>
        <dbReference type="ARBA" id="ARBA00023134"/>
    </source>
</evidence>
<feature type="domain" description="Tr-type G" evidence="7">
    <location>
        <begin position="10"/>
        <end position="206"/>
    </location>
</feature>
<feature type="binding site" evidence="6">
    <location>
        <begin position="81"/>
        <end position="85"/>
    </location>
    <ligand>
        <name>GTP</name>
        <dbReference type="ChEBI" id="CHEBI:37565"/>
    </ligand>
</feature>
<dbReference type="Pfam" id="PF03144">
    <property type="entry name" value="GTP_EFTU_D2"/>
    <property type="match status" value="1"/>
</dbReference>
<feature type="binding site" evidence="6">
    <location>
        <begin position="136"/>
        <end position="139"/>
    </location>
    <ligand>
        <name>GTP</name>
        <dbReference type="ChEBI" id="CHEBI:37565"/>
    </ligand>
</feature>
<dbReference type="InterPro" id="IPR004160">
    <property type="entry name" value="Transl_elong_EFTu/EF1A_C"/>
</dbReference>
<dbReference type="SUPFAM" id="SSF52540">
    <property type="entry name" value="P-loop containing nucleoside triphosphate hydrolases"/>
    <property type="match status" value="1"/>
</dbReference>
<dbReference type="HAMAP" id="MF_00118_B">
    <property type="entry name" value="EF_Tu_B"/>
    <property type="match status" value="1"/>
</dbReference>
<keyword evidence="1 6" id="KW-0547">Nucleotide-binding</keyword>
<dbReference type="CDD" id="cd01884">
    <property type="entry name" value="EF_Tu"/>
    <property type="match status" value="1"/>
</dbReference>
<dbReference type="InterPro" id="IPR027417">
    <property type="entry name" value="P-loop_NTPase"/>
</dbReference>
<organism evidence="8 9">
    <name type="scientific">Geoalkalibacter halelectricus</name>
    <dbReference type="NCBI Taxonomy" id="2847045"/>
    <lineage>
        <taxon>Bacteria</taxon>
        <taxon>Pseudomonadati</taxon>
        <taxon>Thermodesulfobacteriota</taxon>
        <taxon>Desulfuromonadia</taxon>
        <taxon>Desulfuromonadales</taxon>
        <taxon>Geoalkalibacteraceae</taxon>
        <taxon>Geoalkalibacter</taxon>
    </lineage>
</organism>
<dbReference type="NCBIfam" id="NF009372">
    <property type="entry name" value="PRK12735.1"/>
    <property type="match status" value="1"/>
</dbReference>
<dbReference type="InterPro" id="IPR009000">
    <property type="entry name" value="Transl_B-barrel_sf"/>
</dbReference>
<dbReference type="SUPFAM" id="SSF50465">
    <property type="entry name" value="EF-Tu/eEF-1alpha/eIF2-gamma C-terminal domain"/>
    <property type="match status" value="1"/>
</dbReference>
<dbReference type="InterPro" id="IPR041709">
    <property type="entry name" value="EF-Tu_GTP-bd"/>
</dbReference>
<evidence type="ECO:0000256" key="2">
    <source>
        <dbReference type="ARBA" id="ARBA00022768"/>
    </source>
</evidence>
<dbReference type="Pfam" id="PF03143">
    <property type="entry name" value="GTP_EFTU_D3"/>
    <property type="match status" value="1"/>
</dbReference>
<dbReference type="GO" id="GO:0003746">
    <property type="term" value="F:translation elongation factor activity"/>
    <property type="evidence" value="ECO:0007669"/>
    <property type="project" value="UniProtKB-KW"/>
</dbReference>
<reference evidence="8" key="1">
    <citation type="journal article" date="2022" name="Environ. Microbiol.">
        <title>Geoalkalibacter halelectricus SAP #1 sp. nov. possessing extracellular electron transfer and mineral#reducing capabilities from a haloalkaline environment.</title>
        <authorList>
            <person name="Yadav S."/>
            <person name="Singh R."/>
            <person name="Sundharam S.S."/>
            <person name="Chaudhary S."/>
            <person name="Krishnamurthi S."/>
            <person name="Patil S.A."/>
        </authorList>
    </citation>
    <scope>NUCLEOTIDE SEQUENCE</scope>
    <source>
        <strain evidence="8">SAP-1</strain>
    </source>
</reference>
<dbReference type="InterPro" id="IPR009001">
    <property type="entry name" value="Transl_elong_EF1A/Init_IF2_C"/>
</dbReference>
<feature type="binding site" evidence="6">
    <location>
        <begin position="19"/>
        <end position="26"/>
    </location>
    <ligand>
        <name>GTP</name>
        <dbReference type="ChEBI" id="CHEBI:37565"/>
    </ligand>
</feature>
<dbReference type="EC" id="3.6.5.3" evidence="6"/>
<evidence type="ECO:0000259" key="7">
    <source>
        <dbReference type="PROSITE" id="PS51722"/>
    </source>
</evidence>
<dbReference type="InterPro" id="IPR033720">
    <property type="entry name" value="EFTU_2"/>
</dbReference>
<dbReference type="Proteomes" id="UP001060414">
    <property type="component" value="Chromosome"/>
</dbReference>
<dbReference type="CDD" id="cd03697">
    <property type="entry name" value="EFTU_II"/>
    <property type="match status" value="1"/>
</dbReference>
<dbReference type="PANTHER" id="PTHR43721">
    <property type="entry name" value="ELONGATION FACTOR TU-RELATED"/>
    <property type="match status" value="1"/>
</dbReference>
<dbReference type="PROSITE" id="PS00301">
    <property type="entry name" value="G_TR_1"/>
    <property type="match status" value="1"/>
</dbReference>
<dbReference type="EMBL" id="CP092109">
    <property type="protein sequence ID" value="UWZ78947.1"/>
    <property type="molecule type" value="Genomic_DNA"/>
</dbReference>
<protein>
    <recommendedName>
        <fullName evidence="5 6">Elongation factor Tu</fullName>
        <shortName evidence="6">EF-Tu</shortName>
        <ecNumber evidence="6">3.6.5.3</ecNumber>
    </recommendedName>
</protein>
<dbReference type="NCBIfam" id="NF009373">
    <property type="entry name" value="PRK12736.1"/>
    <property type="match status" value="1"/>
</dbReference>
<keyword evidence="6" id="KW-0479">Metal-binding</keyword>
<keyword evidence="6" id="KW-0460">Magnesium</keyword>
<comment type="subunit">
    <text evidence="6">Monomer.</text>
</comment>
<evidence type="ECO:0000313" key="8">
    <source>
        <dbReference type="EMBL" id="UWZ78947.1"/>
    </source>
</evidence>
<dbReference type="Gene3D" id="2.40.30.10">
    <property type="entry name" value="Translation factors"/>
    <property type="match status" value="2"/>
</dbReference>
<feature type="binding site" evidence="6">
    <location>
        <position position="26"/>
    </location>
    <ligand>
        <name>Mg(2+)</name>
        <dbReference type="ChEBI" id="CHEBI:18420"/>
    </ligand>
</feature>
<dbReference type="InterPro" id="IPR004161">
    <property type="entry name" value="EFTu-like_2"/>
</dbReference>
<evidence type="ECO:0000256" key="3">
    <source>
        <dbReference type="ARBA" id="ARBA00022917"/>
    </source>
</evidence>
<comment type="subcellular location">
    <subcellularLocation>
        <location evidence="6">Cytoplasm</location>
    </subcellularLocation>
</comment>
<dbReference type="SUPFAM" id="SSF50447">
    <property type="entry name" value="Translation proteins"/>
    <property type="match status" value="1"/>
</dbReference>
<proteinExistence type="inferred from homology"/>
<dbReference type="Gene3D" id="3.40.50.300">
    <property type="entry name" value="P-loop containing nucleotide triphosphate hydrolases"/>
    <property type="match status" value="1"/>
</dbReference>
<evidence type="ECO:0000313" key="9">
    <source>
        <dbReference type="Proteomes" id="UP001060414"/>
    </source>
</evidence>
<comment type="function">
    <text evidence="6">GTP hydrolase that promotes the GTP-dependent binding of aminoacyl-tRNA to the A-site of ribosomes during protein biosynthesis.</text>
</comment>
<dbReference type="InterPro" id="IPR031157">
    <property type="entry name" value="G_TR_CS"/>
</dbReference>
<dbReference type="CDD" id="cd03707">
    <property type="entry name" value="EFTU_III"/>
    <property type="match status" value="1"/>
</dbReference>
<dbReference type="NCBIfam" id="NF000766">
    <property type="entry name" value="PRK00049.1"/>
    <property type="match status" value="1"/>
</dbReference>
<dbReference type="NCBIfam" id="TIGR00485">
    <property type="entry name" value="EF-Tu"/>
    <property type="match status" value="1"/>
</dbReference>
<keyword evidence="6" id="KW-0963">Cytoplasm</keyword>
<keyword evidence="4 6" id="KW-0342">GTP-binding</keyword>
<keyword evidence="9" id="KW-1185">Reference proteome</keyword>
<dbReference type="PANTHER" id="PTHR43721:SF22">
    <property type="entry name" value="ELONGATION FACTOR TU, MITOCHONDRIAL"/>
    <property type="match status" value="1"/>
</dbReference>
<dbReference type="InterPro" id="IPR050055">
    <property type="entry name" value="EF-Tu_GTPase"/>
</dbReference>
<gene>
    <name evidence="6 8" type="primary">tuf</name>
    <name evidence="8" type="ORF">L9S41_14855</name>
</gene>
<evidence type="ECO:0000256" key="1">
    <source>
        <dbReference type="ARBA" id="ARBA00022741"/>
    </source>
</evidence>
<keyword evidence="3 6" id="KW-0648">Protein biosynthesis</keyword>
<dbReference type="InterPro" id="IPR005225">
    <property type="entry name" value="Small_GTP-bd"/>
</dbReference>
<name>A0ABY5ZIH2_9BACT</name>
<sequence length="396" mass="43200">MAKAKFERTKPHVNIGTIGHVDHGKTTLTAAITKVLAEAGGAEFKAFDQIDNAPEERERGITIATAHVEYQTENRHYAHVDCPGHADYVKNMITGAAQMDGAILVVSAADGPMPQTREHILLARQVGVPAMVVFLNKVDMVDDEELLELVELEIRELLSVYDFPGDDIPIVKGSALAALEGRDDEIGKNAIMELMAAVDSYIPEPERAIDRPFLCPIEDVFSISGRGTVVTGRVERGIVKVGEEVEIVGMKPTVKTVVTGVEMFRKLLDQGQAGDNVGVLLRGVKREDVERGQVLAKPGSITPHTKFKAEAYILTKEEGGRHTPFFKGYRPQFYFRTTDVTGIVELPEGVEMVMPGDNIAMTVNLITPIAMDKELRFAIREGGRTVGAGVVSDIVE</sequence>
<keyword evidence="6" id="KW-0378">Hydrolase</keyword>
<dbReference type="InterPro" id="IPR004541">
    <property type="entry name" value="Transl_elong_EFTu/EF1A_bac/org"/>
</dbReference>